<gene>
    <name evidence="1" type="ORF">CPT_Miami_164</name>
</gene>
<name>A0A873WCV8_9CAUD</name>
<proteinExistence type="predicted"/>
<dbReference type="Proteomes" id="UP000662782">
    <property type="component" value="Segment"/>
</dbReference>
<organism evidence="1 2">
    <name type="scientific">Klebsiella phage Miami</name>
    <dbReference type="NCBI Taxonomy" id="2767581"/>
    <lineage>
        <taxon>Viruses</taxon>
        <taxon>Duplodnaviria</taxon>
        <taxon>Heunggongvirae</taxon>
        <taxon>Uroviricota</taxon>
        <taxon>Caudoviricetes</taxon>
        <taxon>Chimalliviridae</taxon>
        <taxon>Miamivirus</taxon>
        <taxon>Miamivirus miami</taxon>
    </lineage>
</organism>
<accession>A0A873WCV8</accession>
<keyword evidence="2" id="KW-1185">Reference proteome</keyword>
<dbReference type="EMBL" id="MT701590">
    <property type="protein sequence ID" value="QPB09259.1"/>
    <property type="molecule type" value="Genomic_DNA"/>
</dbReference>
<sequence length="172" mass="19001">MKVVRFGNLTVNKDNKLEITQFNFSSESNGEPVTPAGMVKAIVKWLNSHVGNTDGMFNPIKDLNGVPLIAGVNIPIDQSKLVMPKSVALAELDPPVFSTNEYTFLEVEERVYQLIAMQIGITLTTEMGVIPGSVELIDVDDSRPHPDNVVGYCLTLENPPRYFLKVKNKGVR</sequence>
<evidence type="ECO:0000313" key="2">
    <source>
        <dbReference type="Proteomes" id="UP000662782"/>
    </source>
</evidence>
<protein>
    <submittedName>
        <fullName evidence="1">Uncharacterized protein</fullName>
    </submittedName>
</protein>
<reference evidence="1 2" key="1">
    <citation type="submission" date="2020-07" db="EMBL/GenBank/DDBJ databases">
        <title>Complete genome sequence of Klebsiella pneumoniae phage Miami.</title>
        <authorList>
            <person name="Mora D.A."/>
            <person name="Lessor L."/>
            <person name="Gill J."/>
            <person name="Liu M."/>
        </authorList>
    </citation>
    <scope>NUCLEOTIDE SEQUENCE [LARGE SCALE GENOMIC DNA]</scope>
</reference>
<evidence type="ECO:0000313" key="1">
    <source>
        <dbReference type="EMBL" id="QPB09259.1"/>
    </source>
</evidence>